<dbReference type="FunFam" id="1.10.510.10:FF:000566">
    <property type="entry name" value="Serine/threonine-protein kinase rio2"/>
    <property type="match status" value="1"/>
</dbReference>
<dbReference type="GO" id="GO:0004674">
    <property type="term" value="F:protein serine/threonine kinase activity"/>
    <property type="evidence" value="ECO:0007669"/>
    <property type="project" value="UniProtKB-KW"/>
</dbReference>
<organism evidence="17 18">
    <name type="scientific">Maudiozyma saulgeensis</name>
    <dbReference type="NCBI Taxonomy" id="1789683"/>
    <lineage>
        <taxon>Eukaryota</taxon>
        <taxon>Fungi</taxon>
        <taxon>Dikarya</taxon>
        <taxon>Ascomycota</taxon>
        <taxon>Saccharomycotina</taxon>
        <taxon>Saccharomycetes</taxon>
        <taxon>Saccharomycetales</taxon>
        <taxon>Saccharomycetaceae</taxon>
        <taxon>Maudiozyma</taxon>
    </lineage>
</organism>
<dbReference type="GO" id="GO:0030688">
    <property type="term" value="C:preribosome, small subunit precursor"/>
    <property type="evidence" value="ECO:0007669"/>
    <property type="project" value="TreeGrafter"/>
</dbReference>
<dbReference type="SMART" id="SM00090">
    <property type="entry name" value="RIO"/>
    <property type="match status" value="1"/>
</dbReference>
<evidence type="ECO:0000256" key="15">
    <source>
        <dbReference type="SAM" id="MobiDB-lite"/>
    </source>
</evidence>
<dbReference type="InterPro" id="IPR011009">
    <property type="entry name" value="Kinase-like_dom_sf"/>
</dbReference>
<gene>
    <name evidence="17" type="ORF">KASA_0O03707G</name>
</gene>
<name>A0A1X7R2C2_9SACH</name>
<keyword evidence="7" id="KW-0547">Nucleotide-binding</keyword>
<evidence type="ECO:0000256" key="14">
    <source>
        <dbReference type="ARBA" id="ARBA00068837"/>
    </source>
</evidence>
<evidence type="ECO:0000256" key="1">
    <source>
        <dbReference type="ARBA" id="ARBA00001946"/>
    </source>
</evidence>
<dbReference type="OrthoDB" id="10258631at2759"/>
<dbReference type="PANTHER" id="PTHR45852:SF1">
    <property type="entry name" value="SERINE_THREONINE-PROTEIN KINASE RIO2"/>
    <property type="match status" value="1"/>
</dbReference>
<evidence type="ECO:0000256" key="10">
    <source>
        <dbReference type="ARBA" id="ARBA00022842"/>
    </source>
</evidence>
<keyword evidence="6" id="KW-0479">Metal-binding</keyword>
<dbReference type="GO" id="GO:0046872">
    <property type="term" value="F:metal ion binding"/>
    <property type="evidence" value="ECO:0007669"/>
    <property type="project" value="UniProtKB-KW"/>
</dbReference>
<evidence type="ECO:0000256" key="11">
    <source>
        <dbReference type="ARBA" id="ARBA00047899"/>
    </source>
</evidence>
<dbReference type="GO" id="GO:0030490">
    <property type="term" value="P:maturation of SSU-rRNA"/>
    <property type="evidence" value="ECO:0007669"/>
    <property type="project" value="TreeGrafter"/>
</dbReference>
<dbReference type="InterPro" id="IPR000687">
    <property type="entry name" value="RIO_kinase"/>
</dbReference>
<evidence type="ECO:0000256" key="13">
    <source>
        <dbReference type="ARBA" id="ARBA00068353"/>
    </source>
</evidence>
<feature type="compositionally biased region" description="Acidic residues" evidence="15">
    <location>
        <begin position="357"/>
        <end position="405"/>
    </location>
</feature>
<dbReference type="Pfam" id="PF09202">
    <property type="entry name" value="Rio2_N"/>
    <property type="match status" value="1"/>
</dbReference>
<dbReference type="STRING" id="1789683.A0A1X7R2C2"/>
<evidence type="ECO:0000256" key="3">
    <source>
        <dbReference type="ARBA" id="ARBA00012513"/>
    </source>
</evidence>
<dbReference type="InterPro" id="IPR015285">
    <property type="entry name" value="RIO2_wHTH_N"/>
</dbReference>
<dbReference type="GO" id="GO:0005634">
    <property type="term" value="C:nucleus"/>
    <property type="evidence" value="ECO:0007669"/>
    <property type="project" value="TreeGrafter"/>
</dbReference>
<accession>A0A1X7R2C2</accession>
<evidence type="ECO:0000259" key="16">
    <source>
        <dbReference type="SMART" id="SM00090"/>
    </source>
</evidence>
<dbReference type="PANTHER" id="PTHR45852">
    <property type="entry name" value="SER/THR-PROTEIN KINASE RIO2"/>
    <property type="match status" value="1"/>
</dbReference>
<dbReference type="CDD" id="cd05144">
    <property type="entry name" value="RIO2_C"/>
    <property type="match status" value="1"/>
</dbReference>
<evidence type="ECO:0000256" key="4">
    <source>
        <dbReference type="ARBA" id="ARBA00022527"/>
    </source>
</evidence>
<feature type="region of interest" description="Disordered" evidence="15">
    <location>
        <begin position="352"/>
        <end position="431"/>
    </location>
</feature>
<dbReference type="FunFam" id="3.30.200.20:FF:000052">
    <property type="entry name" value="Serine/threonine-protein kinase RIO2"/>
    <property type="match status" value="1"/>
</dbReference>
<dbReference type="InterPro" id="IPR036388">
    <property type="entry name" value="WH-like_DNA-bd_sf"/>
</dbReference>
<evidence type="ECO:0000313" key="18">
    <source>
        <dbReference type="Proteomes" id="UP000196158"/>
    </source>
</evidence>
<dbReference type="Pfam" id="PF01163">
    <property type="entry name" value="RIO1"/>
    <property type="match status" value="1"/>
</dbReference>
<dbReference type="EMBL" id="FXLY01000004">
    <property type="protein sequence ID" value="SMN19785.1"/>
    <property type="molecule type" value="Genomic_DNA"/>
</dbReference>
<comment type="cofactor">
    <cofactor evidence="1">
        <name>Mg(2+)</name>
        <dbReference type="ChEBI" id="CHEBI:18420"/>
    </cofactor>
</comment>
<keyword evidence="4" id="KW-0723">Serine/threonine-protein kinase</keyword>
<reference evidence="17 18" key="1">
    <citation type="submission" date="2017-04" db="EMBL/GenBank/DDBJ databases">
        <authorList>
            <person name="Afonso C.L."/>
            <person name="Miller P.J."/>
            <person name="Scott M.A."/>
            <person name="Spackman E."/>
            <person name="Goraichik I."/>
            <person name="Dimitrov K.M."/>
            <person name="Suarez D.L."/>
            <person name="Swayne D.E."/>
        </authorList>
    </citation>
    <scope>NUCLEOTIDE SEQUENCE [LARGE SCALE GENOMIC DNA]</scope>
</reference>
<dbReference type="SUPFAM" id="SSF46785">
    <property type="entry name" value="Winged helix' DNA-binding domain"/>
    <property type="match status" value="1"/>
</dbReference>
<dbReference type="Gene3D" id="3.30.200.20">
    <property type="entry name" value="Phosphorylase Kinase, domain 1"/>
    <property type="match status" value="1"/>
</dbReference>
<evidence type="ECO:0000256" key="12">
    <source>
        <dbReference type="ARBA" id="ARBA00048679"/>
    </source>
</evidence>
<evidence type="ECO:0000256" key="8">
    <source>
        <dbReference type="ARBA" id="ARBA00022777"/>
    </source>
</evidence>
<dbReference type="GO" id="GO:0005829">
    <property type="term" value="C:cytosol"/>
    <property type="evidence" value="ECO:0007669"/>
    <property type="project" value="TreeGrafter"/>
</dbReference>
<evidence type="ECO:0000256" key="7">
    <source>
        <dbReference type="ARBA" id="ARBA00022741"/>
    </source>
</evidence>
<keyword evidence="10" id="KW-0460">Magnesium</keyword>
<evidence type="ECO:0000256" key="5">
    <source>
        <dbReference type="ARBA" id="ARBA00022679"/>
    </source>
</evidence>
<dbReference type="AlphaFoldDB" id="A0A1X7R2C2"/>
<evidence type="ECO:0000256" key="2">
    <source>
        <dbReference type="ARBA" id="ARBA00009196"/>
    </source>
</evidence>
<keyword evidence="8 17" id="KW-0418">Kinase</keyword>
<evidence type="ECO:0000256" key="9">
    <source>
        <dbReference type="ARBA" id="ARBA00022840"/>
    </source>
</evidence>
<keyword evidence="9" id="KW-0067">ATP-binding</keyword>
<dbReference type="FunFam" id="1.10.10.10:FF:000053">
    <property type="entry name" value="Serine/threonine-protein kinase RIO2"/>
    <property type="match status" value="1"/>
</dbReference>
<dbReference type="Gene3D" id="1.10.10.10">
    <property type="entry name" value="Winged helix-like DNA-binding domain superfamily/Winged helix DNA-binding domain"/>
    <property type="match status" value="1"/>
</dbReference>
<sequence>MKLDISHMRYMTADDFKVLQAVEQGSKNHEIVPTTLIHQLSGMRSMSGTNRSISDLAKLKLISKVRNAKYDGYRLTYNGIDYLAFHSMLNRNTVYSIGGSIGVGKESDIYKVSDKNGVEKVMKIHRLGRTSFHTVRNNRDYLKKNSKNGVNWMVLSRLAANKEYQFITMLYAKGFKVPEPFDNSRHVIIMELIRGFPMRRLRKHKNLPELYNNLMKFIVKLGCSGLIHCDFNEFNIMIKDESEIDPNDPTDVGFVVIDFPQSISIQHKDAEYYFKRDVDCIRRFFKKKLKYEPKDDPSMLDTDGFGDGYRYAYPDFHRDIERTDNLDELVQASGYSKKHPGDRYLEDAMEDMRNTEEEQEDDQENDEEDGEDVTEDDEDDNDEYYYSESEEEDSEEEYDSQEEENERIIEALSSGVGNLKMDKMGNYILED</sequence>
<comment type="catalytic activity">
    <reaction evidence="11">
        <text>L-threonyl-[protein] + ATP = O-phospho-L-threonyl-[protein] + ADP + H(+)</text>
        <dbReference type="Rhea" id="RHEA:46608"/>
        <dbReference type="Rhea" id="RHEA-COMP:11060"/>
        <dbReference type="Rhea" id="RHEA-COMP:11605"/>
        <dbReference type="ChEBI" id="CHEBI:15378"/>
        <dbReference type="ChEBI" id="CHEBI:30013"/>
        <dbReference type="ChEBI" id="CHEBI:30616"/>
        <dbReference type="ChEBI" id="CHEBI:61977"/>
        <dbReference type="ChEBI" id="CHEBI:456216"/>
        <dbReference type="EC" id="2.7.11.1"/>
    </reaction>
</comment>
<evidence type="ECO:0000313" key="17">
    <source>
        <dbReference type="EMBL" id="SMN19785.1"/>
    </source>
</evidence>
<dbReference type="EC" id="2.7.11.1" evidence="3"/>
<dbReference type="InterPro" id="IPR036390">
    <property type="entry name" value="WH_DNA-bd_sf"/>
</dbReference>
<proteinExistence type="inferred from homology"/>
<keyword evidence="18" id="KW-1185">Reference proteome</keyword>
<feature type="domain" description="RIO kinase" evidence="16">
    <location>
        <begin position="66"/>
        <end position="307"/>
    </location>
</feature>
<keyword evidence="5" id="KW-0808">Transferase</keyword>
<dbReference type="InterPro" id="IPR018934">
    <property type="entry name" value="RIO_dom"/>
</dbReference>
<evidence type="ECO:0000256" key="6">
    <source>
        <dbReference type="ARBA" id="ARBA00022723"/>
    </source>
</evidence>
<comment type="similarity">
    <text evidence="2">Belongs to the protein kinase superfamily. RIO-type Ser/Thr kinase family.</text>
</comment>
<dbReference type="Gene3D" id="1.10.510.10">
    <property type="entry name" value="Transferase(Phosphotransferase) domain 1"/>
    <property type="match status" value="1"/>
</dbReference>
<dbReference type="GO" id="GO:0005524">
    <property type="term" value="F:ATP binding"/>
    <property type="evidence" value="ECO:0007669"/>
    <property type="project" value="UniProtKB-KW"/>
</dbReference>
<dbReference type="InterPro" id="IPR030484">
    <property type="entry name" value="Rio2"/>
</dbReference>
<dbReference type="SUPFAM" id="SSF56112">
    <property type="entry name" value="Protein kinase-like (PK-like)"/>
    <property type="match status" value="1"/>
</dbReference>
<comment type="catalytic activity">
    <reaction evidence="12">
        <text>L-seryl-[protein] + ATP = O-phospho-L-seryl-[protein] + ADP + H(+)</text>
        <dbReference type="Rhea" id="RHEA:17989"/>
        <dbReference type="Rhea" id="RHEA-COMP:9863"/>
        <dbReference type="Rhea" id="RHEA-COMP:11604"/>
        <dbReference type="ChEBI" id="CHEBI:15378"/>
        <dbReference type="ChEBI" id="CHEBI:29999"/>
        <dbReference type="ChEBI" id="CHEBI:30616"/>
        <dbReference type="ChEBI" id="CHEBI:83421"/>
        <dbReference type="ChEBI" id="CHEBI:456216"/>
        <dbReference type="EC" id="2.7.11.1"/>
    </reaction>
</comment>
<dbReference type="Proteomes" id="UP000196158">
    <property type="component" value="Unassembled WGS sequence"/>
</dbReference>
<protein>
    <recommendedName>
        <fullName evidence="13">Serine/threonine-protein kinase RIO2</fullName>
        <ecNumber evidence="3">2.7.11.1</ecNumber>
    </recommendedName>
    <alternativeName>
        <fullName evidence="14">Serine/threonine-protein kinase rio2</fullName>
    </alternativeName>
</protein>